<evidence type="ECO:0000313" key="2">
    <source>
        <dbReference type="Proteomes" id="UP000801492"/>
    </source>
</evidence>
<evidence type="ECO:0000313" key="1">
    <source>
        <dbReference type="EMBL" id="KAF2882915.1"/>
    </source>
</evidence>
<name>A0A8K0FX07_IGNLU</name>
<dbReference type="Proteomes" id="UP000801492">
    <property type="component" value="Unassembled WGS sequence"/>
</dbReference>
<dbReference type="AlphaFoldDB" id="A0A8K0FX07"/>
<organism evidence="1 2">
    <name type="scientific">Ignelater luminosus</name>
    <name type="common">Cucubano</name>
    <name type="synonym">Pyrophorus luminosus</name>
    <dbReference type="NCBI Taxonomy" id="2038154"/>
    <lineage>
        <taxon>Eukaryota</taxon>
        <taxon>Metazoa</taxon>
        <taxon>Ecdysozoa</taxon>
        <taxon>Arthropoda</taxon>
        <taxon>Hexapoda</taxon>
        <taxon>Insecta</taxon>
        <taxon>Pterygota</taxon>
        <taxon>Neoptera</taxon>
        <taxon>Endopterygota</taxon>
        <taxon>Coleoptera</taxon>
        <taxon>Polyphaga</taxon>
        <taxon>Elateriformia</taxon>
        <taxon>Elateroidea</taxon>
        <taxon>Elateridae</taxon>
        <taxon>Agrypninae</taxon>
        <taxon>Pyrophorini</taxon>
        <taxon>Ignelater</taxon>
    </lineage>
</organism>
<protein>
    <submittedName>
        <fullName evidence="1">Uncharacterized protein</fullName>
    </submittedName>
</protein>
<reference evidence="1" key="1">
    <citation type="submission" date="2019-08" db="EMBL/GenBank/DDBJ databases">
        <title>The genome of the North American firefly Photinus pyralis.</title>
        <authorList>
            <consortium name="Photinus pyralis genome working group"/>
            <person name="Fallon T.R."/>
            <person name="Sander Lower S.E."/>
            <person name="Weng J.-K."/>
        </authorList>
    </citation>
    <scope>NUCLEOTIDE SEQUENCE</scope>
    <source>
        <strain evidence="1">TRF0915ILg1</strain>
        <tissue evidence="1">Whole body</tissue>
    </source>
</reference>
<accession>A0A8K0FX07</accession>
<sequence length="146" mass="17901">MSKYAFVKEKWAQIRNVFVNASEKCLTELKTSNKKQWFHDESKNILQLRNEAKTKLLNNNTKESKREYDLVKKESRQICRRKQRQLWEDILDDIEYNFRNKEIRNFYEEVKESRSLYSADTTYYRNKNGRKIKYLGRVSRKTSRKE</sequence>
<gene>
    <name evidence="1" type="ORF">ILUMI_23250</name>
</gene>
<proteinExistence type="predicted"/>
<keyword evidence="2" id="KW-1185">Reference proteome</keyword>
<comment type="caution">
    <text evidence="1">The sequence shown here is derived from an EMBL/GenBank/DDBJ whole genome shotgun (WGS) entry which is preliminary data.</text>
</comment>
<dbReference type="OrthoDB" id="6777536at2759"/>
<dbReference type="EMBL" id="VTPC01090581">
    <property type="protein sequence ID" value="KAF2882915.1"/>
    <property type="molecule type" value="Genomic_DNA"/>
</dbReference>